<reference evidence="5" key="2">
    <citation type="submission" date="2023-01" db="EMBL/GenBank/DDBJ databases">
        <title>Draft genome sequence of Maritalea porphyrae strain NBRC 107169.</title>
        <authorList>
            <person name="Sun Q."/>
            <person name="Mori K."/>
        </authorList>
    </citation>
    <scope>NUCLEOTIDE SEQUENCE</scope>
    <source>
        <strain evidence="5">NBRC 107169</strain>
    </source>
</reference>
<dbReference type="InterPro" id="IPR002577">
    <property type="entry name" value="HTH_HxlR"/>
</dbReference>
<dbReference type="Gene3D" id="1.10.10.10">
    <property type="entry name" value="Winged helix-like DNA-binding domain superfamily/Winged helix DNA-binding domain"/>
    <property type="match status" value="1"/>
</dbReference>
<sequence>MVDIPRPGQPVRGSKTGAPIMALFDLLGRNWSMGIVWVLSEIGPCTFRELQAHCESISPAALNMRLKELQVACFVERVADGYVLTPLGKELYEDLVPLGALAKKWGEELLSQPNK</sequence>
<feature type="domain" description="HTH hxlR-type" evidence="4">
    <location>
        <begin position="18"/>
        <end position="110"/>
    </location>
</feature>
<gene>
    <name evidence="5" type="ORF">GCM10007879_06760</name>
</gene>
<accession>A0ABQ5UP28</accession>
<evidence type="ECO:0000256" key="1">
    <source>
        <dbReference type="ARBA" id="ARBA00023015"/>
    </source>
</evidence>
<evidence type="ECO:0000256" key="2">
    <source>
        <dbReference type="ARBA" id="ARBA00023125"/>
    </source>
</evidence>
<dbReference type="PANTHER" id="PTHR33204:SF37">
    <property type="entry name" value="HTH-TYPE TRANSCRIPTIONAL REGULATOR YODB"/>
    <property type="match status" value="1"/>
</dbReference>
<reference evidence="5" key="1">
    <citation type="journal article" date="2014" name="Int. J. Syst. Evol. Microbiol.">
        <title>Complete genome of a new Firmicutes species belonging to the dominant human colonic microbiota ('Ruminococcus bicirculans') reveals two chromosomes and a selective capacity to utilize plant glucans.</title>
        <authorList>
            <consortium name="NISC Comparative Sequencing Program"/>
            <person name="Wegmann U."/>
            <person name="Louis P."/>
            <person name="Goesmann A."/>
            <person name="Henrissat B."/>
            <person name="Duncan S.H."/>
            <person name="Flint H.J."/>
        </authorList>
    </citation>
    <scope>NUCLEOTIDE SEQUENCE</scope>
    <source>
        <strain evidence="5">NBRC 107169</strain>
    </source>
</reference>
<dbReference type="InterPro" id="IPR036388">
    <property type="entry name" value="WH-like_DNA-bd_sf"/>
</dbReference>
<keyword evidence="3" id="KW-0804">Transcription</keyword>
<keyword evidence="1" id="KW-0805">Transcription regulation</keyword>
<keyword evidence="2" id="KW-0238">DNA-binding</keyword>
<protein>
    <submittedName>
        <fullName evidence="5">Transcriptional regulator</fullName>
    </submittedName>
</protein>
<name>A0ABQ5UP28_9HYPH</name>
<dbReference type="Pfam" id="PF01638">
    <property type="entry name" value="HxlR"/>
    <property type="match status" value="1"/>
</dbReference>
<proteinExistence type="predicted"/>
<keyword evidence="6" id="KW-1185">Reference proteome</keyword>
<dbReference type="PROSITE" id="PS51118">
    <property type="entry name" value="HTH_HXLR"/>
    <property type="match status" value="1"/>
</dbReference>
<dbReference type="InterPro" id="IPR036390">
    <property type="entry name" value="WH_DNA-bd_sf"/>
</dbReference>
<dbReference type="SUPFAM" id="SSF46785">
    <property type="entry name" value="Winged helix' DNA-binding domain"/>
    <property type="match status" value="1"/>
</dbReference>
<dbReference type="Proteomes" id="UP001161405">
    <property type="component" value="Unassembled WGS sequence"/>
</dbReference>
<dbReference type="EMBL" id="BSNI01000001">
    <property type="protein sequence ID" value="GLQ16427.1"/>
    <property type="molecule type" value="Genomic_DNA"/>
</dbReference>
<evidence type="ECO:0000256" key="3">
    <source>
        <dbReference type="ARBA" id="ARBA00023163"/>
    </source>
</evidence>
<comment type="caution">
    <text evidence="5">The sequence shown here is derived from an EMBL/GenBank/DDBJ whole genome shotgun (WGS) entry which is preliminary data.</text>
</comment>
<dbReference type="RefSeq" id="WP_284362032.1">
    <property type="nucleotide sequence ID" value="NZ_BSNI01000001.1"/>
</dbReference>
<evidence type="ECO:0000313" key="5">
    <source>
        <dbReference type="EMBL" id="GLQ16427.1"/>
    </source>
</evidence>
<evidence type="ECO:0000259" key="4">
    <source>
        <dbReference type="PROSITE" id="PS51118"/>
    </source>
</evidence>
<dbReference type="PANTHER" id="PTHR33204">
    <property type="entry name" value="TRANSCRIPTIONAL REGULATOR, MARR FAMILY"/>
    <property type="match status" value="1"/>
</dbReference>
<organism evidence="5 6">
    <name type="scientific">Maritalea porphyrae</name>
    <dbReference type="NCBI Taxonomy" id="880732"/>
    <lineage>
        <taxon>Bacteria</taxon>
        <taxon>Pseudomonadati</taxon>
        <taxon>Pseudomonadota</taxon>
        <taxon>Alphaproteobacteria</taxon>
        <taxon>Hyphomicrobiales</taxon>
        <taxon>Devosiaceae</taxon>
        <taxon>Maritalea</taxon>
    </lineage>
</organism>
<evidence type="ECO:0000313" key="6">
    <source>
        <dbReference type="Proteomes" id="UP001161405"/>
    </source>
</evidence>